<evidence type="ECO:0000313" key="2">
    <source>
        <dbReference type="Proteomes" id="UP001140234"/>
    </source>
</evidence>
<gene>
    <name evidence="1" type="ORF">IWQ57_000739</name>
</gene>
<organism evidence="1 2">
    <name type="scientific">Coemansia nantahalensis</name>
    <dbReference type="NCBI Taxonomy" id="2789366"/>
    <lineage>
        <taxon>Eukaryota</taxon>
        <taxon>Fungi</taxon>
        <taxon>Fungi incertae sedis</taxon>
        <taxon>Zoopagomycota</taxon>
        <taxon>Kickxellomycotina</taxon>
        <taxon>Kickxellomycetes</taxon>
        <taxon>Kickxellales</taxon>
        <taxon>Kickxellaceae</taxon>
        <taxon>Coemansia</taxon>
    </lineage>
</organism>
<reference evidence="1" key="1">
    <citation type="submission" date="2022-07" db="EMBL/GenBank/DDBJ databases">
        <title>Phylogenomic reconstructions and comparative analyses of Kickxellomycotina fungi.</title>
        <authorList>
            <person name="Reynolds N.K."/>
            <person name="Stajich J.E."/>
            <person name="Barry K."/>
            <person name="Grigoriev I.V."/>
            <person name="Crous P."/>
            <person name="Smith M.E."/>
        </authorList>
    </citation>
    <scope>NUCLEOTIDE SEQUENCE</scope>
    <source>
        <strain evidence="1">CBS 109366</strain>
    </source>
</reference>
<keyword evidence="2" id="KW-1185">Reference proteome</keyword>
<evidence type="ECO:0000313" key="1">
    <source>
        <dbReference type="EMBL" id="KAJ2774605.1"/>
    </source>
</evidence>
<sequence>MYHSDEVPLEALPLDARDWRYSCEGNLKMAFAYCGVDARLRGWLLLLDKCSADAGSLPAAAAAHDAELQQKLDAAQFAARVVGPLIGSRYVLPRRLVRAPARFLEQLSGAAAAAHRPAHRASKQIDVGRQCLVLVPSMLARAGPAHGPGVHSVTVELKTKWGFLPRSALIAPENRVRRQTCRYCMHQSLKHDPRGGSAFCPLDLFSGSPERVAHALDCLERSPQNNLRVFVDGVAVDDFGARVPRWCDFRRALRDILLADGLLPRLARVQQRLDALDIEGVYPAYRRALASGALAAEEPAIADWLQAVEQFQRRDGSDGGSSDKQAVLEFLLSTVLKDISVMIAVGHWPSEASAPGALPEYRIAVVDTEPKKLAKMPAYHKLNQDIVAKYLEYHPDPAQWKVCHE</sequence>
<comment type="caution">
    <text evidence="1">The sequence shown here is derived from an EMBL/GenBank/DDBJ whole genome shotgun (WGS) entry which is preliminary data.</text>
</comment>
<dbReference type="EMBL" id="JANBUJ010000083">
    <property type="protein sequence ID" value="KAJ2774605.1"/>
    <property type="molecule type" value="Genomic_DNA"/>
</dbReference>
<accession>A0ACC1K712</accession>
<protein>
    <submittedName>
        <fullName evidence="1">Uncharacterized protein</fullName>
    </submittedName>
</protein>
<dbReference type="Proteomes" id="UP001140234">
    <property type="component" value="Unassembled WGS sequence"/>
</dbReference>
<proteinExistence type="predicted"/>
<name>A0ACC1K712_9FUNG</name>